<dbReference type="Gene3D" id="3.20.20.150">
    <property type="entry name" value="Divalent-metal-dependent TIM barrel enzymes"/>
    <property type="match status" value="1"/>
</dbReference>
<accession>A0A222EC07</accession>
<keyword evidence="3" id="KW-1185">Reference proteome</keyword>
<dbReference type="InterPro" id="IPR036237">
    <property type="entry name" value="Xyl_isomerase-like_sf"/>
</dbReference>
<evidence type="ECO:0000313" key="3">
    <source>
        <dbReference type="Proteomes" id="UP000203589"/>
    </source>
</evidence>
<dbReference type="SUPFAM" id="SSF51658">
    <property type="entry name" value="Xylose isomerase-like"/>
    <property type="match status" value="1"/>
</dbReference>
<dbReference type="PANTHER" id="PTHR12110">
    <property type="entry name" value="HYDROXYPYRUVATE ISOMERASE"/>
    <property type="match status" value="1"/>
</dbReference>
<dbReference type="KEGG" id="aht:ANTHELSMS3_04742"/>
<dbReference type="PANTHER" id="PTHR12110:SF48">
    <property type="entry name" value="BLL3656 PROTEIN"/>
    <property type="match status" value="1"/>
</dbReference>
<keyword evidence="2" id="KW-0614">Plasmid</keyword>
<feature type="domain" description="Xylose isomerase-like TIM barrel" evidence="1">
    <location>
        <begin position="27"/>
        <end position="245"/>
    </location>
</feature>
<dbReference type="Pfam" id="PF01261">
    <property type="entry name" value="AP_endonuc_2"/>
    <property type="match status" value="1"/>
</dbReference>
<name>A0A222EC07_9RHOB</name>
<evidence type="ECO:0000313" key="2">
    <source>
        <dbReference type="EMBL" id="ASP23640.1"/>
    </source>
</evidence>
<dbReference type="OrthoDB" id="9072761at2"/>
<reference evidence="2 3" key="1">
    <citation type="submission" date="2017-07" db="EMBL/GenBank/DDBJ databases">
        <title>Genome Sequence of Antarctobacter heliothermus Strain SMS3 Isolated from a culture of the Diatom Skeletonema marinoi.</title>
        <authorList>
            <person name="Topel M."/>
            <person name="Pinder M.I.M."/>
            <person name="Johansson O.N."/>
            <person name="Kourtchenko O."/>
            <person name="Godhe A."/>
            <person name="Clarke A.K."/>
        </authorList>
    </citation>
    <scope>NUCLEOTIDE SEQUENCE [LARGE SCALE GENOMIC DNA]</scope>
    <source>
        <strain evidence="2 3">SMS3</strain>
        <plasmid evidence="3">Plasmid psms3-2</plasmid>
    </source>
</reference>
<evidence type="ECO:0000259" key="1">
    <source>
        <dbReference type="Pfam" id="PF01261"/>
    </source>
</evidence>
<dbReference type="InterPro" id="IPR050312">
    <property type="entry name" value="IolE/XylAMocC-like"/>
</dbReference>
<dbReference type="Proteomes" id="UP000203589">
    <property type="component" value="Plasmid pSMS3-2"/>
</dbReference>
<dbReference type="EMBL" id="CP022542">
    <property type="protein sequence ID" value="ASP23640.1"/>
    <property type="molecule type" value="Genomic_DNA"/>
</dbReference>
<sequence length="282" mass="30444">MTRTPENRLLSLAHLTAIDLPPPALIHAAATAGFDAVGLRLLRVTPTSPGYPLMHDPALLRATQDALRATGLRVHDIEFVKLEPDTDPAQLCAFLDTGAALGASEVICAPYDPDLTRLADRLGALADLAAARGLGVSLEFFPWTVVPSLEDALRVVEQAGPTVGILVDSLHFDRSTSRRETLTTLPPNRLRLAHLCDARVAPPYTTDALLHTAREDRLPPGEGKIDLVEFLRALPADLPLGLEVPMAVRTARAGSDSVIRDTLHATRNLLRRLDPPPPRRGI</sequence>
<protein>
    <submittedName>
        <fullName evidence="2">Inosose isomerase</fullName>
        <ecNumber evidence="2">5.3.99.11</ecNumber>
    </submittedName>
</protein>
<keyword evidence="2" id="KW-0413">Isomerase</keyword>
<dbReference type="GO" id="GO:0016853">
    <property type="term" value="F:isomerase activity"/>
    <property type="evidence" value="ECO:0007669"/>
    <property type="project" value="UniProtKB-KW"/>
</dbReference>
<dbReference type="RefSeq" id="WP_094037701.1">
    <property type="nucleotide sequence ID" value="NZ_CP022542.1"/>
</dbReference>
<geneLocation type="plasmid" evidence="3">
    <name>psms3-2</name>
</geneLocation>
<organism evidence="2 3">
    <name type="scientific">Antarctobacter heliothermus</name>
    <dbReference type="NCBI Taxonomy" id="74033"/>
    <lineage>
        <taxon>Bacteria</taxon>
        <taxon>Pseudomonadati</taxon>
        <taxon>Pseudomonadota</taxon>
        <taxon>Alphaproteobacteria</taxon>
        <taxon>Rhodobacterales</taxon>
        <taxon>Roseobacteraceae</taxon>
        <taxon>Antarctobacter</taxon>
    </lineage>
</organism>
<gene>
    <name evidence="2" type="ORF">ANTHELSMS3_04742</name>
</gene>
<proteinExistence type="predicted"/>
<dbReference type="EC" id="5.3.99.11" evidence="2"/>
<dbReference type="AlphaFoldDB" id="A0A222EC07"/>
<dbReference type="InterPro" id="IPR013022">
    <property type="entry name" value="Xyl_isomerase-like_TIM-brl"/>
</dbReference>